<dbReference type="InterPro" id="IPR023997">
    <property type="entry name" value="TonB-dep_OMP_SusC/RagA_CS"/>
</dbReference>
<proteinExistence type="inferred from homology"/>
<dbReference type="Pfam" id="PF07715">
    <property type="entry name" value="Plug"/>
    <property type="match status" value="1"/>
</dbReference>
<dbReference type="SUPFAM" id="SSF49464">
    <property type="entry name" value="Carboxypeptidase regulatory domain-like"/>
    <property type="match status" value="1"/>
</dbReference>
<evidence type="ECO:0000313" key="10">
    <source>
        <dbReference type="Proteomes" id="UP001214530"/>
    </source>
</evidence>
<dbReference type="Proteomes" id="UP001214530">
    <property type="component" value="Chromosome"/>
</dbReference>
<dbReference type="Gene3D" id="2.40.170.20">
    <property type="entry name" value="TonB-dependent receptor, beta-barrel domain"/>
    <property type="match status" value="1"/>
</dbReference>
<dbReference type="Gene3D" id="2.170.130.10">
    <property type="entry name" value="TonB-dependent receptor, plug domain"/>
    <property type="match status" value="1"/>
</dbReference>
<accession>A0AAJ6B8T6</accession>
<dbReference type="Gene3D" id="2.60.40.1120">
    <property type="entry name" value="Carboxypeptidase-like, regulatory domain"/>
    <property type="match status" value="1"/>
</dbReference>
<keyword evidence="3 7" id="KW-1134">Transmembrane beta strand</keyword>
<evidence type="ECO:0000256" key="4">
    <source>
        <dbReference type="ARBA" id="ARBA00022692"/>
    </source>
</evidence>
<reference evidence="9" key="1">
    <citation type="submission" date="2023-03" db="EMBL/GenBank/DDBJ databases">
        <title>Andean soil-derived lignocellulolytic bacterial consortium as a source of novel taxa and putative plastic-active enzymes.</title>
        <authorList>
            <person name="Diaz-Garcia L."/>
            <person name="Chuvochina M."/>
            <person name="Feuerriegel G."/>
            <person name="Bunk B."/>
            <person name="Sproer C."/>
            <person name="Streit W.R."/>
            <person name="Rodriguez L.M."/>
            <person name="Overmann J."/>
            <person name="Jimenez D.J."/>
        </authorList>
    </citation>
    <scope>NUCLEOTIDE SEQUENCE</scope>
    <source>
        <strain evidence="9">MAG 3858</strain>
    </source>
</reference>
<sequence>MVFAQSRNIKGIIRDAITAEPLIGATVVVSNTKNGATSNVEGKFQIVLPLEAAVIKCAYVGYKDTMITVNPGIEHIEILLQPSLQYLQDIVVTGYTRQSRSKLTGAISKVDGAAVSAAPVASLDQALQGRVPGLYVASASGLPGTPGRVTIRGIASLQGGNTDPLYIVDGVPVEAASVSALNPEDFESYSVLKDAASTAQYGSRAANGVIVITTKKGKPGIDGRTQVNYQNQFGFSKVDQSRWNMMNSAQRLQFEEILQDPAFPGWQYSRKNDKNADGSSKTESDFAYGDEVLNTLRGSNNELNKKILRSAFTQSHNLDVSGGSEKTTYYLSGGYFQQEGVLHNSGLDRYNLRSNIQHINGRLKLGLNIGLGYVNSRVTEGDFDVSETNPVAAMYFSLPYESLYNKDGSLATGTNKYGANALSMYSDINRKQNRLKGLISTNISYQIAPGLNATGTFGVDYQQENHIAYIRPDSYLGSLVDPGGQGSYHNEYLNNLGLIATGGLMYNKAWGRHDIEVNLLAEINQKNYSSSGFTGYGLIPGLENTPAGITQGTAENSFIPIISGGRSQNRLISQIGIFRYSYADKYTFTASLRGDGTSRAPEANRNRLFYALGAGWNMSKEAFMEDVKAISSLRLRASYGRTGNASGFASDFGYRGLYGGGNYGGMPALIPVYPNNPAYNWELNDIADIGVEFGLFKDRLRGGIDVYNRITSNLFLNKRLSYTSGFETMATNSGRIRNSGVELFLEGDVIKQRDFSFTAGLNLGYNRNRILNLGAEDELVTDDYSINKVGMPLGQFYMVRWAGVDPQTGSPLYLDAEGNKTTTFNPDDAVPVKGSFDPPLKGGLTLNLRYKKLELSSLFTFIKGMYRLNTAELFRTSADANYRQYNQAVDMLNIWQKPGDITDQPGAMYPRYMTDRELQNADYIKLRNIRLGYTFGDSKKPNGSIRIFKVFVQGQNLYTWTKFKAFDPEDDNNWYQYEYPLPRILTAGFNLSF</sequence>
<dbReference type="NCBIfam" id="TIGR04056">
    <property type="entry name" value="OMP_RagA_SusC"/>
    <property type="match status" value="1"/>
</dbReference>
<comment type="similarity">
    <text evidence="7">Belongs to the TonB-dependent receptor family.</text>
</comment>
<keyword evidence="4 7" id="KW-0812">Transmembrane</keyword>
<dbReference type="InterPro" id="IPR039426">
    <property type="entry name" value="TonB-dep_rcpt-like"/>
</dbReference>
<dbReference type="NCBIfam" id="TIGR04057">
    <property type="entry name" value="SusC_RagA_signa"/>
    <property type="match status" value="1"/>
</dbReference>
<dbReference type="PROSITE" id="PS52016">
    <property type="entry name" value="TONB_DEPENDENT_REC_3"/>
    <property type="match status" value="1"/>
</dbReference>
<evidence type="ECO:0000256" key="3">
    <source>
        <dbReference type="ARBA" id="ARBA00022452"/>
    </source>
</evidence>
<keyword evidence="2 7" id="KW-0813">Transport</keyword>
<evidence type="ECO:0000256" key="6">
    <source>
        <dbReference type="ARBA" id="ARBA00023237"/>
    </source>
</evidence>
<dbReference type="InterPro" id="IPR008969">
    <property type="entry name" value="CarboxyPept-like_regulatory"/>
</dbReference>
<evidence type="ECO:0000256" key="2">
    <source>
        <dbReference type="ARBA" id="ARBA00022448"/>
    </source>
</evidence>
<comment type="subcellular location">
    <subcellularLocation>
        <location evidence="1 7">Cell outer membrane</location>
        <topology evidence="1 7">Multi-pass membrane protein</topology>
    </subcellularLocation>
</comment>
<evidence type="ECO:0000256" key="1">
    <source>
        <dbReference type="ARBA" id="ARBA00004571"/>
    </source>
</evidence>
<dbReference type="EMBL" id="CP119313">
    <property type="protein sequence ID" value="WEK21735.1"/>
    <property type="molecule type" value="Genomic_DNA"/>
</dbReference>
<protein>
    <submittedName>
        <fullName evidence="9">SusC/RagA family TonB-linked outer membrane protein</fullName>
    </submittedName>
</protein>
<dbReference type="AlphaFoldDB" id="A0AAJ6B8T6"/>
<keyword evidence="5 7" id="KW-0472">Membrane</keyword>
<evidence type="ECO:0000256" key="7">
    <source>
        <dbReference type="PROSITE-ProRule" id="PRU01360"/>
    </source>
</evidence>
<keyword evidence="6 7" id="KW-0998">Cell outer membrane</keyword>
<dbReference type="InterPro" id="IPR037066">
    <property type="entry name" value="Plug_dom_sf"/>
</dbReference>
<dbReference type="GO" id="GO:0009279">
    <property type="term" value="C:cell outer membrane"/>
    <property type="evidence" value="ECO:0007669"/>
    <property type="project" value="UniProtKB-SubCell"/>
</dbReference>
<gene>
    <name evidence="9" type="ORF">P0Y49_11380</name>
</gene>
<evidence type="ECO:0000313" key="9">
    <source>
        <dbReference type="EMBL" id="WEK21735.1"/>
    </source>
</evidence>
<dbReference type="InterPro" id="IPR023996">
    <property type="entry name" value="TonB-dep_OMP_SusC/RagA"/>
</dbReference>
<dbReference type="InterPro" id="IPR036942">
    <property type="entry name" value="Beta-barrel_TonB_sf"/>
</dbReference>
<evidence type="ECO:0000259" key="8">
    <source>
        <dbReference type="Pfam" id="PF07715"/>
    </source>
</evidence>
<evidence type="ECO:0000256" key="5">
    <source>
        <dbReference type="ARBA" id="ARBA00023136"/>
    </source>
</evidence>
<feature type="domain" description="TonB-dependent receptor plug" evidence="8">
    <location>
        <begin position="101"/>
        <end position="209"/>
    </location>
</feature>
<organism evidence="9 10">
    <name type="scientific">Candidatus Pedobacter colombiensis</name>
    <dbReference type="NCBI Taxonomy" id="3121371"/>
    <lineage>
        <taxon>Bacteria</taxon>
        <taxon>Pseudomonadati</taxon>
        <taxon>Bacteroidota</taxon>
        <taxon>Sphingobacteriia</taxon>
        <taxon>Sphingobacteriales</taxon>
        <taxon>Sphingobacteriaceae</taxon>
        <taxon>Pedobacter</taxon>
    </lineage>
</organism>
<dbReference type="Pfam" id="PF13715">
    <property type="entry name" value="CarbopepD_reg_2"/>
    <property type="match status" value="1"/>
</dbReference>
<dbReference type="SUPFAM" id="SSF56935">
    <property type="entry name" value="Porins"/>
    <property type="match status" value="1"/>
</dbReference>
<dbReference type="InterPro" id="IPR012910">
    <property type="entry name" value="Plug_dom"/>
</dbReference>
<name>A0AAJ6B8T6_9SPHI</name>